<sequence length="208" mass="23906">MSEEAIAALKSKRAVIKGQLTRFQAFDTAFDTETNSKRELKGRLENAKELKRNLEEVQASLEQLDSKTDQTAEHEQFEKLPPLNLPEYDGSYTDRRHFHDAFVAAVRDNTSYSDVQKFSYLISSLKGNAKQVIQDLPMSDENYKVAWDMVCKRFDNMRIITYSHLNALDELPTLKDETRDGLRKLLDGMQRHLRSLDNLGKSASSRDT</sequence>
<evidence type="ECO:0000256" key="1">
    <source>
        <dbReference type="SAM" id="Coils"/>
    </source>
</evidence>
<dbReference type="Proteomes" id="UP000801492">
    <property type="component" value="Unassembled WGS sequence"/>
</dbReference>
<protein>
    <submittedName>
        <fullName evidence="2">Uncharacterized protein</fullName>
    </submittedName>
</protein>
<dbReference type="AlphaFoldDB" id="A0A8K0CM12"/>
<feature type="coiled-coil region" evidence="1">
    <location>
        <begin position="30"/>
        <end position="67"/>
    </location>
</feature>
<gene>
    <name evidence="2" type="ORF">ILUMI_19266</name>
</gene>
<reference evidence="2" key="1">
    <citation type="submission" date="2019-08" db="EMBL/GenBank/DDBJ databases">
        <title>The genome of the North American firefly Photinus pyralis.</title>
        <authorList>
            <consortium name="Photinus pyralis genome working group"/>
            <person name="Fallon T.R."/>
            <person name="Sander Lower S.E."/>
            <person name="Weng J.-K."/>
        </authorList>
    </citation>
    <scope>NUCLEOTIDE SEQUENCE</scope>
    <source>
        <strain evidence="2">TRF0915ILg1</strain>
        <tissue evidence="2">Whole body</tissue>
    </source>
</reference>
<dbReference type="InterPro" id="IPR005312">
    <property type="entry name" value="DUF1759"/>
</dbReference>
<organism evidence="2 3">
    <name type="scientific">Ignelater luminosus</name>
    <name type="common">Cucubano</name>
    <name type="synonym">Pyrophorus luminosus</name>
    <dbReference type="NCBI Taxonomy" id="2038154"/>
    <lineage>
        <taxon>Eukaryota</taxon>
        <taxon>Metazoa</taxon>
        <taxon>Ecdysozoa</taxon>
        <taxon>Arthropoda</taxon>
        <taxon>Hexapoda</taxon>
        <taxon>Insecta</taxon>
        <taxon>Pterygota</taxon>
        <taxon>Neoptera</taxon>
        <taxon>Endopterygota</taxon>
        <taxon>Coleoptera</taxon>
        <taxon>Polyphaga</taxon>
        <taxon>Elateriformia</taxon>
        <taxon>Elateroidea</taxon>
        <taxon>Elateridae</taxon>
        <taxon>Agrypninae</taxon>
        <taxon>Pyrophorini</taxon>
        <taxon>Ignelater</taxon>
    </lineage>
</organism>
<keyword evidence="3" id="KW-1185">Reference proteome</keyword>
<keyword evidence="1" id="KW-0175">Coiled coil</keyword>
<name>A0A8K0CM12_IGNLU</name>
<dbReference type="Pfam" id="PF03564">
    <property type="entry name" value="DUF1759"/>
    <property type="match status" value="1"/>
</dbReference>
<dbReference type="PANTHER" id="PTHR22954:SF3">
    <property type="entry name" value="PROTEIN CBG08539"/>
    <property type="match status" value="1"/>
</dbReference>
<proteinExistence type="predicted"/>
<evidence type="ECO:0000313" key="3">
    <source>
        <dbReference type="Proteomes" id="UP000801492"/>
    </source>
</evidence>
<dbReference type="EMBL" id="VTPC01086002">
    <property type="protein sequence ID" value="KAF2886908.1"/>
    <property type="molecule type" value="Genomic_DNA"/>
</dbReference>
<evidence type="ECO:0000313" key="2">
    <source>
        <dbReference type="EMBL" id="KAF2886908.1"/>
    </source>
</evidence>
<dbReference type="OrthoDB" id="7444419at2759"/>
<accession>A0A8K0CM12</accession>
<comment type="caution">
    <text evidence="2">The sequence shown here is derived from an EMBL/GenBank/DDBJ whole genome shotgun (WGS) entry which is preliminary data.</text>
</comment>
<dbReference type="PANTHER" id="PTHR22954">
    <property type="entry name" value="RETROVIRAL PROTEASE-RELATED"/>
    <property type="match status" value="1"/>
</dbReference>